<evidence type="ECO:0000256" key="6">
    <source>
        <dbReference type="RuleBase" id="RU363034"/>
    </source>
</evidence>
<evidence type="ECO:0000256" key="7">
    <source>
        <dbReference type="SAM" id="MobiDB-lite"/>
    </source>
</evidence>
<dbReference type="GO" id="GO:0004252">
    <property type="term" value="F:serine-type endopeptidase activity"/>
    <property type="evidence" value="ECO:0007669"/>
    <property type="project" value="InterPro"/>
</dbReference>
<dbReference type="Gene3D" id="2.40.10.10">
    <property type="entry name" value="Trypsin-like serine proteases"/>
    <property type="match status" value="1"/>
</dbReference>
<dbReference type="FunFam" id="2.40.10.10:FF:000038">
    <property type="entry name" value="Serine protease"/>
    <property type="match status" value="1"/>
</dbReference>
<feature type="chain" id="PRO_5008404922" description="Phenoloxidase-activating factor 2" evidence="8">
    <location>
        <begin position="24"/>
        <end position="659"/>
    </location>
</feature>
<feature type="signal peptide" evidence="8">
    <location>
        <begin position="1"/>
        <end position="23"/>
    </location>
</feature>
<sequence>MFKKWKRSLFGILLIQLFVKTFGGNLKINMKNDTHSDMERSAAVNRMLLNSHTINKENTTTIIATNKDYDKKTISLSKESVQEKESLTPINDFFSQKIFRNRTSRHIYYRPQYFYIQNVVAGRSHCATNQGLLGICVSFDNCKQQKVHKRNNRQQWPSITPREPCRSFDMFAREFIGVCCTFFDINREHMSQKKGNIPSTVQGNDLNVQQFDLNNVFPSAPNDDSAEVVELPDNFSHSTESFNDSSDNEEENNVVYDPIREDDWRKAPFYGVAHYPWAPQFVAFADIPQQWPPPLPTHPPALANWPPPIPTHPPNHHYPTHPPSSAQTMPNKDLSTTVITSGMKPSTNPAITTTTTTTTKRPTYPNFPGYPHYPTYRPLTTTAVTTTSRPSSTGSNSSTLPSLPLKCGIRNAISPDQERIVGGSNASPHEFPWIVVLFKSGTQFCGGSLITNNHILTAAHCVARMNSWDVAALTAHLGDYNIRTDFEVQHITRRIKRLVRHKGFDYNTLHNDIAILSLDEPVRFSHEIRPICLPTSTSQQTRSYSGQLAIVAGWGSLRESGPQPAILQKVHVPIWTNTECAQKYGRAAPGGIISSMICAGQATKDSCSGDSGGPLIVNEAGHYVQVGIVSWGIGCGKGQYPGVYTRITSLLPWIYKNLK</sequence>
<dbReference type="PANTHER" id="PTHR24252">
    <property type="entry name" value="ACROSIN-RELATED"/>
    <property type="match status" value="1"/>
</dbReference>
<evidence type="ECO:0000256" key="4">
    <source>
        <dbReference type="ARBA" id="ARBA00068096"/>
    </source>
</evidence>
<keyword evidence="8" id="KW-0732">Signal</keyword>
<evidence type="ECO:0000256" key="5">
    <source>
        <dbReference type="ARBA" id="ARBA00076468"/>
    </source>
</evidence>
<evidence type="ECO:0000313" key="10">
    <source>
        <dbReference type="EnsemblMetazoa" id="GPPI031877-PA"/>
    </source>
</evidence>
<dbReference type="InterPro" id="IPR018114">
    <property type="entry name" value="TRYPSIN_HIS"/>
</dbReference>
<keyword evidence="2" id="KW-0964">Secreted</keyword>
<dbReference type="SMART" id="SM00020">
    <property type="entry name" value="Tryp_SPc"/>
    <property type="match status" value="1"/>
</dbReference>
<dbReference type="CDD" id="cd00190">
    <property type="entry name" value="Tryp_SPc"/>
    <property type="match status" value="1"/>
</dbReference>
<evidence type="ECO:0000259" key="9">
    <source>
        <dbReference type="PROSITE" id="PS50240"/>
    </source>
</evidence>
<dbReference type="EnsemblMetazoa" id="GPPI031877-RA">
    <property type="protein sequence ID" value="GPPI031877-PA"/>
    <property type="gene ID" value="GPPI031877"/>
</dbReference>
<dbReference type="GO" id="GO:0005576">
    <property type="term" value="C:extracellular region"/>
    <property type="evidence" value="ECO:0007669"/>
    <property type="project" value="UniProtKB-SubCell"/>
</dbReference>
<dbReference type="PROSITE" id="PS50240">
    <property type="entry name" value="TRYPSIN_DOM"/>
    <property type="match status" value="1"/>
</dbReference>
<organism evidence="10 11">
    <name type="scientific">Glossina palpalis gambiensis</name>
    <dbReference type="NCBI Taxonomy" id="67801"/>
    <lineage>
        <taxon>Eukaryota</taxon>
        <taxon>Metazoa</taxon>
        <taxon>Ecdysozoa</taxon>
        <taxon>Arthropoda</taxon>
        <taxon>Hexapoda</taxon>
        <taxon>Insecta</taxon>
        <taxon>Pterygota</taxon>
        <taxon>Neoptera</taxon>
        <taxon>Endopterygota</taxon>
        <taxon>Diptera</taxon>
        <taxon>Brachycera</taxon>
        <taxon>Muscomorpha</taxon>
        <taxon>Hippoboscoidea</taxon>
        <taxon>Glossinidae</taxon>
        <taxon>Glossina</taxon>
    </lineage>
</organism>
<dbReference type="AlphaFoldDB" id="A0A1B0BJ63"/>
<dbReference type="InterPro" id="IPR001254">
    <property type="entry name" value="Trypsin_dom"/>
</dbReference>
<keyword evidence="3" id="KW-1015">Disulfide bond</keyword>
<dbReference type="EMBL" id="JXJN01015338">
    <property type="status" value="NOT_ANNOTATED_CDS"/>
    <property type="molecule type" value="Genomic_DNA"/>
</dbReference>
<dbReference type="InterPro" id="IPR033116">
    <property type="entry name" value="TRYPSIN_SER"/>
</dbReference>
<dbReference type="InterPro" id="IPR009003">
    <property type="entry name" value="Peptidase_S1_PA"/>
</dbReference>
<evidence type="ECO:0000313" key="11">
    <source>
        <dbReference type="Proteomes" id="UP000092460"/>
    </source>
</evidence>
<evidence type="ECO:0000256" key="3">
    <source>
        <dbReference type="ARBA" id="ARBA00023157"/>
    </source>
</evidence>
<accession>A0A1B0BJ63</accession>
<name>A0A1B0BJ63_9MUSC</name>
<dbReference type="InterPro" id="IPR043504">
    <property type="entry name" value="Peptidase_S1_PA_chymotrypsin"/>
</dbReference>
<evidence type="ECO:0000256" key="8">
    <source>
        <dbReference type="SAM" id="SignalP"/>
    </source>
</evidence>
<feature type="domain" description="Peptidase S1" evidence="9">
    <location>
        <begin position="420"/>
        <end position="659"/>
    </location>
</feature>
<dbReference type="InterPro" id="IPR001314">
    <property type="entry name" value="Peptidase_S1A"/>
</dbReference>
<dbReference type="VEuPathDB" id="VectorBase:GPPI031877"/>
<keyword evidence="6" id="KW-0645">Protease</keyword>
<keyword evidence="6" id="KW-0378">Hydrolase</keyword>
<comment type="subcellular location">
    <subcellularLocation>
        <location evidence="1">Secreted</location>
    </subcellularLocation>
</comment>
<dbReference type="STRING" id="67801.A0A1B0BJ63"/>
<feature type="region of interest" description="Disordered" evidence="7">
    <location>
        <begin position="307"/>
        <end position="367"/>
    </location>
</feature>
<keyword evidence="11" id="KW-1185">Reference proteome</keyword>
<evidence type="ECO:0000256" key="2">
    <source>
        <dbReference type="ARBA" id="ARBA00022525"/>
    </source>
</evidence>
<proteinExistence type="predicted"/>
<protein>
    <recommendedName>
        <fullName evidence="4">Phenoloxidase-activating factor 2</fullName>
    </recommendedName>
    <alternativeName>
        <fullName evidence="5">Prophenoloxidase-activating factor II</fullName>
    </alternativeName>
</protein>
<evidence type="ECO:0000256" key="1">
    <source>
        <dbReference type="ARBA" id="ARBA00004613"/>
    </source>
</evidence>
<feature type="compositionally biased region" description="Polar residues" evidence="7">
    <location>
        <begin position="324"/>
        <end position="351"/>
    </location>
</feature>
<dbReference type="PRINTS" id="PR00722">
    <property type="entry name" value="CHYMOTRYPSIN"/>
</dbReference>
<dbReference type="PROSITE" id="PS00135">
    <property type="entry name" value="TRYPSIN_SER"/>
    <property type="match status" value="1"/>
</dbReference>
<dbReference type="Proteomes" id="UP000092460">
    <property type="component" value="Unassembled WGS sequence"/>
</dbReference>
<dbReference type="GO" id="GO:0006508">
    <property type="term" value="P:proteolysis"/>
    <property type="evidence" value="ECO:0007669"/>
    <property type="project" value="UniProtKB-KW"/>
</dbReference>
<dbReference type="PROSITE" id="PS00134">
    <property type="entry name" value="TRYPSIN_HIS"/>
    <property type="match status" value="1"/>
</dbReference>
<keyword evidence="6" id="KW-0720">Serine protease</keyword>
<dbReference type="PANTHER" id="PTHR24252:SF7">
    <property type="entry name" value="HYALIN"/>
    <property type="match status" value="1"/>
</dbReference>
<dbReference type="Pfam" id="PF00089">
    <property type="entry name" value="Trypsin"/>
    <property type="match status" value="1"/>
</dbReference>
<dbReference type="SUPFAM" id="SSF50494">
    <property type="entry name" value="Trypsin-like serine proteases"/>
    <property type="match status" value="1"/>
</dbReference>
<reference evidence="11" key="1">
    <citation type="submission" date="2015-01" db="EMBL/GenBank/DDBJ databases">
        <authorList>
            <person name="Aksoy S."/>
            <person name="Warren W."/>
            <person name="Wilson R.K."/>
        </authorList>
    </citation>
    <scope>NUCLEOTIDE SEQUENCE [LARGE SCALE GENOMIC DNA]</scope>
    <source>
        <strain evidence="11">IAEA</strain>
    </source>
</reference>
<reference evidence="10" key="2">
    <citation type="submission" date="2020-05" db="UniProtKB">
        <authorList>
            <consortium name="EnsemblMetazoa"/>
        </authorList>
    </citation>
    <scope>IDENTIFICATION</scope>
    <source>
        <strain evidence="10">IAEA</strain>
    </source>
</reference>